<dbReference type="AlphaFoldDB" id="A0A9P0GCI8"/>
<evidence type="ECO:0000256" key="1">
    <source>
        <dbReference type="ARBA" id="ARBA00004123"/>
    </source>
</evidence>
<dbReference type="SMART" id="SM00353">
    <property type="entry name" value="HLH"/>
    <property type="match status" value="1"/>
</dbReference>
<feature type="domain" description="BHLH" evidence="8">
    <location>
        <begin position="129"/>
        <end position="181"/>
    </location>
</feature>
<dbReference type="Pfam" id="PF00010">
    <property type="entry name" value="HLH"/>
    <property type="match status" value="1"/>
</dbReference>
<comment type="subcellular location">
    <subcellularLocation>
        <location evidence="1">Nucleus</location>
    </subcellularLocation>
</comment>
<evidence type="ECO:0000256" key="7">
    <source>
        <dbReference type="ARBA" id="ARBA00023242"/>
    </source>
</evidence>
<keyword evidence="3" id="KW-0221">Differentiation</keyword>
<dbReference type="GO" id="GO:0070888">
    <property type="term" value="F:E-box binding"/>
    <property type="evidence" value="ECO:0007669"/>
    <property type="project" value="TreeGrafter"/>
</dbReference>
<evidence type="ECO:0000256" key="4">
    <source>
        <dbReference type="ARBA" id="ARBA00022902"/>
    </source>
</evidence>
<evidence type="ECO:0000313" key="10">
    <source>
        <dbReference type="Proteomes" id="UP001153636"/>
    </source>
</evidence>
<evidence type="ECO:0000259" key="8">
    <source>
        <dbReference type="PROSITE" id="PS50888"/>
    </source>
</evidence>
<dbReference type="OrthoDB" id="6161578at2759"/>
<keyword evidence="4" id="KW-0524">Neurogenesis</keyword>
<sequence>MDIMKPYYPCYQHTWSDAQYPPMAPYFPQLDAQRLGAKSRTSDVEEIYDVNTYDSFVSTSSDFVDLGSLTEEEKCHYGNFNFFTLKRSEFNNEDEKRTTVVLNQDRKSSRGRRKIMVRDRPASPTIMKKRRLAANARERRRMNGLNEAFDRLREVIPSLDAEQKLSKFETLQMAQTYISALRELLERSEIDDR</sequence>
<evidence type="ECO:0000256" key="6">
    <source>
        <dbReference type="ARBA" id="ARBA00023163"/>
    </source>
</evidence>
<dbReference type="PANTHER" id="PTHR19290:SF162">
    <property type="entry name" value="TRANSCRIPTION FACTOR ATOH7"/>
    <property type="match status" value="1"/>
</dbReference>
<dbReference type="InterPro" id="IPR011598">
    <property type="entry name" value="bHLH_dom"/>
</dbReference>
<accession>A0A9P0GCI8</accession>
<dbReference type="FunFam" id="4.10.280.10:FF:000025">
    <property type="entry name" value="protein atonal homolog 7"/>
    <property type="match status" value="1"/>
</dbReference>
<dbReference type="GO" id="GO:0046982">
    <property type="term" value="F:protein heterodimerization activity"/>
    <property type="evidence" value="ECO:0007669"/>
    <property type="project" value="UniProtKB-ARBA"/>
</dbReference>
<gene>
    <name evidence="9" type="ORF">PSYICH_LOCUS7559</name>
</gene>
<dbReference type="EMBL" id="OV651814">
    <property type="protein sequence ID" value="CAH1105936.1"/>
    <property type="molecule type" value="Genomic_DNA"/>
</dbReference>
<keyword evidence="2" id="KW-0217">Developmental protein</keyword>
<proteinExistence type="predicted"/>
<protein>
    <recommendedName>
        <fullName evidence="8">BHLH domain-containing protein</fullName>
    </recommendedName>
</protein>
<dbReference type="GO" id="GO:0000981">
    <property type="term" value="F:DNA-binding transcription factor activity, RNA polymerase II-specific"/>
    <property type="evidence" value="ECO:0007669"/>
    <property type="project" value="TreeGrafter"/>
</dbReference>
<evidence type="ECO:0000256" key="2">
    <source>
        <dbReference type="ARBA" id="ARBA00022473"/>
    </source>
</evidence>
<dbReference type="GO" id="GO:0061564">
    <property type="term" value="P:axon development"/>
    <property type="evidence" value="ECO:0007669"/>
    <property type="project" value="TreeGrafter"/>
</dbReference>
<dbReference type="InterPro" id="IPR050359">
    <property type="entry name" value="bHLH_transcription_factors"/>
</dbReference>
<keyword evidence="5" id="KW-0805">Transcription regulation</keyword>
<dbReference type="InterPro" id="IPR036638">
    <property type="entry name" value="HLH_DNA-bd_sf"/>
</dbReference>
<dbReference type="SUPFAM" id="SSF47459">
    <property type="entry name" value="HLH, helix-loop-helix DNA-binding domain"/>
    <property type="match status" value="1"/>
</dbReference>
<dbReference type="PANTHER" id="PTHR19290">
    <property type="entry name" value="BASIC HELIX-LOOP-HELIX PROTEIN NEUROGENIN-RELATED"/>
    <property type="match status" value="1"/>
</dbReference>
<keyword evidence="10" id="KW-1185">Reference proteome</keyword>
<keyword evidence="7" id="KW-0539">Nucleus</keyword>
<evidence type="ECO:0000256" key="5">
    <source>
        <dbReference type="ARBA" id="ARBA00023015"/>
    </source>
</evidence>
<keyword evidence="6" id="KW-0804">Transcription</keyword>
<dbReference type="Proteomes" id="UP001153636">
    <property type="component" value="Chromosome 2"/>
</dbReference>
<dbReference type="GO" id="GO:0005634">
    <property type="term" value="C:nucleus"/>
    <property type="evidence" value="ECO:0007669"/>
    <property type="project" value="UniProtKB-SubCell"/>
</dbReference>
<evidence type="ECO:0000256" key="3">
    <source>
        <dbReference type="ARBA" id="ARBA00022782"/>
    </source>
</evidence>
<organism evidence="9 10">
    <name type="scientific">Psylliodes chrysocephalus</name>
    <dbReference type="NCBI Taxonomy" id="3402493"/>
    <lineage>
        <taxon>Eukaryota</taxon>
        <taxon>Metazoa</taxon>
        <taxon>Ecdysozoa</taxon>
        <taxon>Arthropoda</taxon>
        <taxon>Hexapoda</taxon>
        <taxon>Insecta</taxon>
        <taxon>Pterygota</taxon>
        <taxon>Neoptera</taxon>
        <taxon>Endopterygota</taxon>
        <taxon>Coleoptera</taxon>
        <taxon>Polyphaga</taxon>
        <taxon>Cucujiformia</taxon>
        <taxon>Chrysomeloidea</taxon>
        <taxon>Chrysomelidae</taxon>
        <taxon>Galerucinae</taxon>
        <taxon>Alticini</taxon>
        <taxon>Psylliodes</taxon>
    </lineage>
</organism>
<evidence type="ECO:0000313" key="9">
    <source>
        <dbReference type="EMBL" id="CAH1105936.1"/>
    </source>
</evidence>
<dbReference type="CDD" id="cd11430">
    <property type="entry name" value="bHLH_TS_ATOH1_like"/>
    <property type="match status" value="1"/>
</dbReference>
<reference evidence="9" key="1">
    <citation type="submission" date="2022-01" db="EMBL/GenBank/DDBJ databases">
        <authorList>
            <person name="King R."/>
        </authorList>
    </citation>
    <scope>NUCLEOTIDE SEQUENCE</scope>
</reference>
<name>A0A9P0GCI8_9CUCU</name>
<dbReference type="GO" id="GO:0016360">
    <property type="term" value="P:sensory organ precursor cell fate determination"/>
    <property type="evidence" value="ECO:0007669"/>
    <property type="project" value="UniProtKB-ARBA"/>
</dbReference>
<dbReference type="Gene3D" id="4.10.280.10">
    <property type="entry name" value="Helix-loop-helix DNA-binding domain"/>
    <property type="match status" value="1"/>
</dbReference>
<dbReference type="PROSITE" id="PS50888">
    <property type="entry name" value="BHLH"/>
    <property type="match status" value="1"/>
</dbReference>
<dbReference type="GO" id="GO:0045944">
    <property type="term" value="P:positive regulation of transcription by RNA polymerase II"/>
    <property type="evidence" value="ECO:0007669"/>
    <property type="project" value="TreeGrafter"/>
</dbReference>